<dbReference type="PROSITE" id="PS51687">
    <property type="entry name" value="SAM_MT_RNA_M5U"/>
    <property type="match status" value="1"/>
</dbReference>
<evidence type="ECO:0000256" key="3">
    <source>
        <dbReference type="ARBA" id="ARBA00022691"/>
    </source>
</evidence>
<dbReference type="AlphaFoldDB" id="A0A9D2MQS5"/>
<evidence type="ECO:0000256" key="4">
    <source>
        <dbReference type="PROSITE-ProRule" id="PRU01024"/>
    </source>
</evidence>
<sequence length="506" mass="55672">MNVQKNQIYTVEITDLGADGEGIGHLQERESAGKMPARGRMGSAGAPSADTPPAGPFGADSGKANPGGYTLFVKDALIGDVVRARIVKAKKGYAYARLEEILTPSRDRVEAPCPYARQCGGCQLQALSYEKQLAFKDRKVKNNLIRIGGFSPEFVERIMEAPVGMEPSDGFGAPYRYRNKAQFPVGRDRQGRLITGFYAGRTHSIIENRDCLLGVTENETVLNTVLDFAEEKGIDAYDEKTGKGLLRHVLIRKGFATGQVMVCLVLNGARLPEEEELADRLFSAVPGMTSFSVNVNRESTNVILGEKTRLIRGSERIEDQIGGLTFSISPRSFYQVNPVQTERIYAQALEYAGLTGRETVWDLYCGIGTISLFLARKAKSVYGVEIVPEAIDDAKRNAERNGIRNAHFYVGKAEEVLPEKYEKEGIFADVIVVDPPRKGCDEACLSTMVRMRPKRIVYVSCDSATLARDLKYLTGNGYEAVKGRAIDNFPGGVHCEACVKLERIDE</sequence>
<evidence type="ECO:0000256" key="6">
    <source>
        <dbReference type="SAM" id="MobiDB-lite"/>
    </source>
</evidence>
<dbReference type="PROSITE" id="PS50926">
    <property type="entry name" value="TRAM"/>
    <property type="match status" value="1"/>
</dbReference>
<evidence type="ECO:0000313" key="8">
    <source>
        <dbReference type="EMBL" id="HJB90854.1"/>
    </source>
</evidence>
<dbReference type="InterPro" id="IPR002792">
    <property type="entry name" value="TRAM_dom"/>
</dbReference>
<dbReference type="PANTHER" id="PTHR11061:SF30">
    <property type="entry name" value="TRNA (URACIL(54)-C(5))-METHYLTRANSFERASE"/>
    <property type="match status" value="1"/>
</dbReference>
<dbReference type="InterPro" id="IPR010280">
    <property type="entry name" value="U5_MeTrfase_fam"/>
</dbReference>
<proteinExistence type="inferred from homology"/>
<keyword evidence="3 4" id="KW-0949">S-adenosyl-L-methionine</keyword>
<evidence type="ECO:0000313" key="9">
    <source>
        <dbReference type="Proteomes" id="UP000886883"/>
    </source>
</evidence>
<dbReference type="EMBL" id="DWXE01000017">
    <property type="protein sequence ID" value="HJB90854.1"/>
    <property type="molecule type" value="Genomic_DNA"/>
</dbReference>
<feature type="binding site" evidence="4">
    <location>
        <position position="434"/>
    </location>
    <ligand>
        <name>S-adenosyl-L-methionine</name>
        <dbReference type="ChEBI" id="CHEBI:59789"/>
    </ligand>
</feature>
<dbReference type="Gene3D" id="3.40.50.150">
    <property type="entry name" value="Vaccinia Virus protein VP39"/>
    <property type="match status" value="1"/>
</dbReference>
<keyword evidence="1 4" id="KW-0489">Methyltransferase</keyword>
<feature type="active site" description="Nucleophile" evidence="4">
    <location>
        <position position="461"/>
    </location>
</feature>
<dbReference type="Gene3D" id="2.40.50.1070">
    <property type="match status" value="1"/>
</dbReference>
<feature type="binding site" evidence="4">
    <location>
        <position position="335"/>
    </location>
    <ligand>
        <name>S-adenosyl-L-methionine</name>
        <dbReference type="ChEBI" id="CHEBI:59789"/>
    </ligand>
</feature>
<dbReference type="Gene3D" id="2.40.50.140">
    <property type="entry name" value="Nucleic acid-binding proteins"/>
    <property type="match status" value="1"/>
</dbReference>
<keyword evidence="2 4" id="KW-0808">Transferase</keyword>
<feature type="domain" description="TRAM" evidence="7">
    <location>
        <begin position="2"/>
        <end position="100"/>
    </location>
</feature>
<feature type="region of interest" description="Disordered" evidence="6">
    <location>
        <begin position="29"/>
        <end position="60"/>
    </location>
</feature>
<protein>
    <submittedName>
        <fullName evidence="8">23S rRNA (Uracil(1939)-C(5))-methyltransferase RlmD</fullName>
        <ecNumber evidence="8">2.1.1.190</ecNumber>
    </submittedName>
</protein>
<accession>A0A9D2MQS5</accession>
<dbReference type="InterPro" id="IPR030390">
    <property type="entry name" value="MeTrfase_TrmA_AS"/>
</dbReference>
<feature type="binding site" evidence="4">
    <location>
        <position position="364"/>
    </location>
    <ligand>
        <name>S-adenosyl-L-methionine</name>
        <dbReference type="ChEBI" id="CHEBI:59789"/>
    </ligand>
</feature>
<comment type="caution">
    <text evidence="8">The sequence shown here is derived from an EMBL/GenBank/DDBJ whole genome shotgun (WGS) entry which is preliminary data.</text>
</comment>
<evidence type="ECO:0000259" key="7">
    <source>
        <dbReference type="PROSITE" id="PS50926"/>
    </source>
</evidence>
<dbReference type="Pfam" id="PF01938">
    <property type="entry name" value="TRAM"/>
    <property type="match status" value="1"/>
</dbReference>
<feature type="binding site" evidence="4">
    <location>
        <position position="385"/>
    </location>
    <ligand>
        <name>S-adenosyl-L-methionine</name>
        <dbReference type="ChEBI" id="CHEBI:59789"/>
    </ligand>
</feature>
<evidence type="ECO:0000256" key="2">
    <source>
        <dbReference type="ARBA" id="ARBA00022679"/>
    </source>
</evidence>
<dbReference type="Proteomes" id="UP000886883">
    <property type="component" value="Unassembled WGS sequence"/>
</dbReference>
<dbReference type="InterPro" id="IPR029063">
    <property type="entry name" value="SAM-dependent_MTases_sf"/>
</dbReference>
<name>A0A9D2MQS5_9FIRM</name>
<evidence type="ECO:0000256" key="1">
    <source>
        <dbReference type="ARBA" id="ARBA00022603"/>
    </source>
</evidence>
<dbReference type="PROSITE" id="PS01230">
    <property type="entry name" value="TRMA_1"/>
    <property type="match status" value="1"/>
</dbReference>
<dbReference type="CDD" id="cd02440">
    <property type="entry name" value="AdoMet_MTases"/>
    <property type="match status" value="1"/>
</dbReference>
<dbReference type="NCBIfam" id="TIGR00479">
    <property type="entry name" value="rumA"/>
    <property type="match status" value="1"/>
</dbReference>
<dbReference type="FunFam" id="3.40.50.150:FF:000009">
    <property type="entry name" value="23S rRNA (Uracil(1939)-C(5))-methyltransferase RlmD"/>
    <property type="match status" value="1"/>
</dbReference>
<dbReference type="SUPFAM" id="SSF50249">
    <property type="entry name" value="Nucleic acid-binding proteins"/>
    <property type="match status" value="1"/>
</dbReference>
<dbReference type="Pfam" id="PF05958">
    <property type="entry name" value="tRNA_U5-meth_tr"/>
    <property type="match status" value="1"/>
</dbReference>
<dbReference type="EC" id="2.1.1.190" evidence="8"/>
<dbReference type="FunFam" id="2.40.50.1070:FF:000003">
    <property type="entry name" value="23S rRNA (Uracil-5-)-methyltransferase RumA"/>
    <property type="match status" value="1"/>
</dbReference>
<reference evidence="8" key="1">
    <citation type="journal article" date="2021" name="PeerJ">
        <title>Extensive microbial diversity within the chicken gut microbiome revealed by metagenomics and culture.</title>
        <authorList>
            <person name="Gilroy R."/>
            <person name="Ravi A."/>
            <person name="Getino M."/>
            <person name="Pursley I."/>
            <person name="Horton D.L."/>
            <person name="Alikhan N.F."/>
            <person name="Baker D."/>
            <person name="Gharbi K."/>
            <person name="Hall N."/>
            <person name="Watson M."/>
            <person name="Adriaenssens E.M."/>
            <person name="Foster-Nyarko E."/>
            <person name="Jarju S."/>
            <person name="Secka A."/>
            <person name="Antonio M."/>
            <person name="Oren A."/>
            <person name="Chaudhuri R.R."/>
            <person name="La Ragione R."/>
            <person name="Hildebrand F."/>
            <person name="Pallen M.J."/>
        </authorList>
    </citation>
    <scope>NUCLEOTIDE SEQUENCE</scope>
    <source>
        <strain evidence="8">USAMLcec3-2134</strain>
    </source>
</reference>
<organism evidence="8 9">
    <name type="scientific">Candidatus Eisenbergiella merdigallinarum</name>
    <dbReference type="NCBI Taxonomy" id="2838552"/>
    <lineage>
        <taxon>Bacteria</taxon>
        <taxon>Bacillati</taxon>
        <taxon>Bacillota</taxon>
        <taxon>Clostridia</taxon>
        <taxon>Lachnospirales</taxon>
        <taxon>Lachnospiraceae</taxon>
        <taxon>Eisenbergiella</taxon>
    </lineage>
</organism>
<dbReference type="InterPro" id="IPR012340">
    <property type="entry name" value="NA-bd_OB-fold"/>
</dbReference>
<gene>
    <name evidence="8" type="primary">rlmD</name>
    <name evidence="8" type="ORF">H9763_05225</name>
</gene>
<evidence type="ECO:0000256" key="5">
    <source>
        <dbReference type="PROSITE-ProRule" id="PRU10015"/>
    </source>
</evidence>
<dbReference type="GO" id="GO:0070041">
    <property type="term" value="F:rRNA (uridine-C5-)-methyltransferase activity"/>
    <property type="evidence" value="ECO:0007669"/>
    <property type="project" value="TreeGrafter"/>
</dbReference>
<dbReference type="PANTHER" id="PTHR11061">
    <property type="entry name" value="RNA M5U METHYLTRANSFERASE"/>
    <property type="match status" value="1"/>
</dbReference>
<dbReference type="GO" id="GO:0070475">
    <property type="term" value="P:rRNA base methylation"/>
    <property type="evidence" value="ECO:0007669"/>
    <property type="project" value="TreeGrafter"/>
</dbReference>
<dbReference type="SUPFAM" id="SSF53335">
    <property type="entry name" value="S-adenosyl-L-methionine-dependent methyltransferases"/>
    <property type="match status" value="1"/>
</dbReference>
<feature type="active site" evidence="5">
    <location>
        <position position="461"/>
    </location>
</feature>
<reference evidence="8" key="2">
    <citation type="submission" date="2021-04" db="EMBL/GenBank/DDBJ databases">
        <authorList>
            <person name="Gilroy R."/>
        </authorList>
    </citation>
    <scope>NUCLEOTIDE SEQUENCE</scope>
    <source>
        <strain evidence="8">USAMLcec3-2134</strain>
    </source>
</reference>
<comment type="similarity">
    <text evidence="4">Belongs to the class I-like SAM-binding methyltransferase superfamily. RNA M5U methyltransferase family.</text>
</comment>